<evidence type="ECO:0000313" key="2">
    <source>
        <dbReference type="Proteomes" id="UP000092207"/>
    </source>
</evidence>
<proteinExistence type="predicted"/>
<sequence>MQAGPRFRRSSSYVRQSRRVLSRPRRRIDGRLEWLSGRKTDRSSTRRRFDFRQISGGTFEVLGHVAAGLGDVGQRAARSRHAFPTGTPSSFTRGLRLLLCATCGGSRPIGRRACLTEDRGDQRGGVECDFTGAQSRPGPTPIVRVRKAFQLLQPRFREFVRIDRGIDQTFFPGVFHQARPSPGRTLGIGGDPMRA</sequence>
<reference evidence="1 2" key="1">
    <citation type="submission" date="2016-06" db="EMBL/GenBank/DDBJ databases">
        <authorList>
            <person name="Kjaerup R.B."/>
            <person name="Dalgaard T.S."/>
            <person name="Juul-Madsen H.R."/>
        </authorList>
    </citation>
    <scope>NUCLEOTIDE SEQUENCE [LARGE SCALE GENOMIC DNA]</scope>
    <source>
        <strain evidence="1 2">E2838</strain>
    </source>
</reference>
<organism evidence="1 2">
    <name type="scientific">Mycobacterium scrofulaceum</name>
    <dbReference type="NCBI Taxonomy" id="1783"/>
    <lineage>
        <taxon>Bacteria</taxon>
        <taxon>Bacillati</taxon>
        <taxon>Actinomycetota</taxon>
        <taxon>Actinomycetes</taxon>
        <taxon>Mycobacteriales</taxon>
        <taxon>Mycobacteriaceae</taxon>
        <taxon>Mycobacterium</taxon>
    </lineage>
</organism>
<dbReference type="AlphaFoldDB" id="A0A1A2UI43"/>
<protein>
    <submittedName>
        <fullName evidence="1">Uncharacterized protein</fullName>
    </submittedName>
</protein>
<dbReference type="Proteomes" id="UP000092207">
    <property type="component" value="Unassembled WGS sequence"/>
</dbReference>
<evidence type="ECO:0000313" key="1">
    <source>
        <dbReference type="EMBL" id="OBH88206.1"/>
    </source>
</evidence>
<dbReference type="EMBL" id="LZJY01000390">
    <property type="protein sequence ID" value="OBH88206.1"/>
    <property type="molecule type" value="Genomic_DNA"/>
</dbReference>
<name>A0A1A2UI43_MYCSC</name>
<comment type="caution">
    <text evidence="1">The sequence shown here is derived from an EMBL/GenBank/DDBJ whole genome shotgun (WGS) entry which is preliminary data.</text>
</comment>
<gene>
    <name evidence="1" type="ORF">A5679_02595</name>
</gene>
<accession>A0A1A2UI43</accession>